<protein>
    <recommendedName>
        <fullName evidence="4">DUF4878 domain-containing protein</fullName>
    </recommendedName>
</protein>
<organism evidence="2 3">
    <name type="scientific">Nocardia aurea</name>
    <dbReference type="NCBI Taxonomy" id="2144174"/>
    <lineage>
        <taxon>Bacteria</taxon>
        <taxon>Bacillati</taxon>
        <taxon>Actinomycetota</taxon>
        <taxon>Actinomycetes</taxon>
        <taxon>Mycobacteriales</taxon>
        <taxon>Nocardiaceae</taxon>
        <taxon>Nocardia</taxon>
    </lineage>
</organism>
<proteinExistence type="predicted"/>
<gene>
    <name evidence="2" type="ORF">AB0I48_28420</name>
</gene>
<keyword evidence="1" id="KW-1133">Transmembrane helix</keyword>
<keyword evidence="1" id="KW-0472">Membrane</keyword>
<name>A0ABV3G1M8_9NOCA</name>
<keyword evidence="1" id="KW-0812">Transmembrane</keyword>
<evidence type="ECO:0000313" key="3">
    <source>
        <dbReference type="Proteomes" id="UP001551695"/>
    </source>
</evidence>
<accession>A0ABV3G1M8</accession>
<comment type="caution">
    <text evidence="2">The sequence shown here is derived from an EMBL/GenBank/DDBJ whole genome shotgun (WGS) entry which is preliminary data.</text>
</comment>
<evidence type="ECO:0008006" key="4">
    <source>
        <dbReference type="Google" id="ProtNLM"/>
    </source>
</evidence>
<sequence length="153" mass="15848">MTEQRPAPEDDEAIVVDQTDKRTMAPFIAAAVFAAIVLVAIVAGGVFSPAEKNVTEADRIAAAAQNYASARNATDTVPPPGVACDGFDEGKSPLAGQFAGGGSSGSSIEIPKVAEQRVNGDRGKAAVTVRVDGRVSTETWNFLRAGDRWVVCG</sequence>
<feature type="transmembrane region" description="Helical" evidence="1">
    <location>
        <begin position="27"/>
        <end position="47"/>
    </location>
</feature>
<keyword evidence="3" id="KW-1185">Reference proteome</keyword>
<dbReference type="Proteomes" id="UP001551695">
    <property type="component" value="Unassembled WGS sequence"/>
</dbReference>
<reference evidence="2 3" key="1">
    <citation type="submission" date="2024-06" db="EMBL/GenBank/DDBJ databases">
        <title>The Natural Products Discovery Center: Release of the First 8490 Sequenced Strains for Exploring Actinobacteria Biosynthetic Diversity.</title>
        <authorList>
            <person name="Kalkreuter E."/>
            <person name="Kautsar S.A."/>
            <person name="Yang D."/>
            <person name="Bader C.D."/>
            <person name="Teijaro C.N."/>
            <person name="Fluegel L."/>
            <person name="Davis C.M."/>
            <person name="Simpson J.R."/>
            <person name="Lauterbach L."/>
            <person name="Steele A.D."/>
            <person name="Gui C."/>
            <person name="Meng S."/>
            <person name="Li G."/>
            <person name="Viehrig K."/>
            <person name="Ye F."/>
            <person name="Su P."/>
            <person name="Kiefer A.F."/>
            <person name="Nichols A."/>
            <person name="Cepeda A.J."/>
            <person name="Yan W."/>
            <person name="Fan B."/>
            <person name="Jiang Y."/>
            <person name="Adhikari A."/>
            <person name="Zheng C.-J."/>
            <person name="Schuster L."/>
            <person name="Cowan T.M."/>
            <person name="Smanski M.J."/>
            <person name="Chevrette M.G."/>
            <person name="De Carvalho L.P.S."/>
            <person name="Shen B."/>
        </authorList>
    </citation>
    <scope>NUCLEOTIDE SEQUENCE [LARGE SCALE GENOMIC DNA]</scope>
    <source>
        <strain evidence="2 3">NPDC050403</strain>
    </source>
</reference>
<evidence type="ECO:0000256" key="1">
    <source>
        <dbReference type="SAM" id="Phobius"/>
    </source>
</evidence>
<dbReference type="EMBL" id="JBFAKC010000015">
    <property type="protein sequence ID" value="MEV0711498.1"/>
    <property type="molecule type" value="Genomic_DNA"/>
</dbReference>
<dbReference type="RefSeq" id="WP_355085320.1">
    <property type="nucleotide sequence ID" value="NZ_JBEXKW010000014.1"/>
</dbReference>
<evidence type="ECO:0000313" key="2">
    <source>
        <dbReference type="EMBL" id="MEV0711498.1"/>
    </source>
</evidence>